<evidence type="ECO:0000256" key="9">
    <source>
        <dbReference type="ARBA" id="ARBA00022982"/>
    </source>
</evidence>
<evidence type="ECO:0000313" key="15">
    <source>
        <dbReference type="Proteomes" id="UP001345013"/>
    </source>
</evidence>
<keyword evidence="15" id="KW-1185">Reference proteome</keyword>
<dbReference type="PANTHER" id="PTHR17098:SF2">
    <property type="entry name" value="NADH DEHYDROGENASE [UBIQUINONE] 1 ALPHA SUBCOMPLEX SUBUNIT 1"/>
    <property type="match status" value="1"/>
</dbReference>
<evidence type="ECO:0000256" key="4">
    <source>
        <dbReference type="ARBA" id="ARBA00016392"/>
    </source>
</evidence>
<evidence type="ECO:0000256" key="6">
    <source>
        <dbReference type="ARBA" id="ARBA00022660"/>
    </source>
</evidence>
<keyword evidence="7 13" id="KW-0812">Transmembrane</keyword>
<comment type="subcellular location">
    <subcellularLocation>
        <location evidence="2">Mitochondrion inner membrane</location>
        <topology evidence="2">Single-pass membrane protein</topology>
        <orientation evidence="2">Matrix side</orientation>
    </subcellularLocation>
</comment>
<proteinExistence type="inferred from homology"/>
<keyword evidence="8" id="KW-0999">Mitochondrion inner membrane</keyword>
<dbReference type="PANTHER" id="PTHR17098">
    <property type="entry name" value="NADH-UBIQUINONE OXIDOREDUCTASE MWFE SUBUNIT"/>
    <property type="match status" value="1"/>
</dbReference>
<dbReference type="Pfam" id="PF15879">
    <property type="entry name" value="MWFE"/>
    <property type="match status" value="1"/>
</dbReference>
<evidence type="ECO:0000256" key="1">
    <source>
        <dbReference type="ARBA" id="ARBA00003195"/>
    </source>
</evidence>
<comment type="caution">
    <text evidence="14">The sequence shown here is derived from an EMBL/GenBank/DDBJ whole genome shotgun (WGS) entry which is preliminary data.</text>
</comment>
<evidence type="ECO:0000256" key="2">
    <source>
        <dbReference type="ARBA" id="ARBA00004298"/>
    </source>
</evidence>
<evidence type="ECO:0000256" key="11">
    <source>
        <dbReference type="ARBA" id="ARBA00023128"/>
    </source>
</evidence>
<organism evidence="14 15">
    <name type="scientific">Lithohypha guttulata</name>
    <dbReference type="NCBI Taxonomy" id="1690604"/>
    <lineage>
        <taxon>Eukaryota</taxon>
        <taxon>Fungi</taxon>
        <taxon>Dikarya</taxon>
        <taxon>Ascomycota</taxon>
        <taxon>Pezizomycotina</taxon>
        <taxon>Eurotiomycetes</taxon>
        <taxon>Chaetothyriomycetidae</taxon>
        <taxon>Chaetothyriales</taxon>
        <taxon>Trichomeriaceae</taxon>
        <taxon>Lithohypha</taxon>
    </lineage>
</organism>
<accession>A0ABR0K685</accession>
<reference evidence="14 15" key="1">
    <citation type="submission" date="2023-08" db="EMBL/GenBank/DDBJ databases">
        <title>Black Yeasts Isolated from many extreme environments.</title>
        <authorList>
            <person name="Coleine C."/>
            <person name="Stajich J.E."/>
            <person name="Selbmann L."/>
        </authorList>
    </citation>
    <scope>NUCLEOTIDE SEQUENCE [LARGE SCALE GENOMIC DNA]</scope>
    <source>
        <strain evidence="14 15">CCFEE 5885</strain>
    </source>
</reference>
<evidence type="ECO:0000313" key="14">
    <source>
        <dbReference type="EMBL" id="KAK5087661.1"/>
    </source>
</evidence>
<feature type="transmembrane region" description="Helical" evidence="13">
    <location>
        <begin position="12"/>
        <end position="31"/>
    </location>
</feature>
<dbReference type="Proteomes" id="UP001345013">
    <property type="component" value="Unassembled WGS sequence"/>
</dbReference>
<protein>
    <recommendedName>
        <fullName evidence="4">NADH dehydrogenase [ubiquinone] 1 alpha subcomplex subunit 1</fullName>
    </recommendedName>
</protein>
<keyword evidence="9" id="KW-0249">Electron transport</keyword>
<evidence type="ECO:0000256" key="12">
    <source>
        <dbReference type="ARBA" id="ARBA00023136"/>
    </source>
</evidence>
<comment type="function">
    <text evidence="1">Accessory subunit of the mitochondrial membrane respiratory chain NADH dehydrogenase (Complex I), that is believed not to be involved in catalysis. Complex I functions in the transfer of electrons from NADH to the respiratory chain. The immediate electron acceptor for the enzyme is believed to be ubiquinone.</text>
</comment>
<name>A0ABR0K685_9EURO</name>
<keyword evidence="5" id="KW-0813">Transport</keyword>
<evidence type="ECO:0000256" key="13">
    <source>
        <dbReference type="SAM" id="Phobius"/>
    </source>
</evidence>
<keyword evidence="11" id="KW-0496">Mitochondrion</keyword>
<evidence type="ECO:0000256" key="3">
    <source>
        <dbReference type="ARBA" id="ARBA00009960"/>
    </source>
</evidence>
<keyword evidence="10 13" id="KW-1133">Transmembrane helix</keyword>
<keyword evidence="12 13" id="KW-0472">Membrane</keyword>
<evidence type="ECO:0000256" key="10">
    <source>
        <dbReference type="ARBA" id="ARBA00022989"/>
    </source>
</evidence>
<evidence type="ECO:0000256" key="5">
    <source>
        <dbReference type="ARBA" id="ARBA00022448"/>
    </source>
</evidence>
<dbReference type="InterPro" id="IPR017384">
    <property type="entry name" value="NADH_Ub_cplx-1_asu_su-1"/>
</dbReference>
<dbReference type="EMBL" id="JAVRRG010000085">
    <property type="protein sequence ID" value="KAK5087661.1"/>
    <property type="molecule type" value="Genomic_DNA"/>
</dbReference>
<comment type="similarity">
    <text evidence="3">Belongs to the complex I NDUFA1 subunit family.</text>
</comment>
<sequence length="86" mass="9919">MGVPFETFLPYALMLGLFGVTGVGLSAATYYENNYKRPRHGLDRWDRQMLERDQRMTGLIRGQSDKVEAPVGFEVNNPWKMEPRIV</sequence>
<keyword evidence="6" id="KW-0679">Respiratory chain</keyword>
<evidence type="ECO:0000256" key="7">
    <source>
        <dbReference type="ARBA" id="ARBA00022692"/>
    </source>
</evidence>
<evidence type="ECO:0000256" key="8">
    <source>
        <dbReference type="ARBA" id="ARBA00022792"/>
    </source>
</evidence>
<gene>
    <name evidence="14" type="ORF">LTR24_006531</name>
</gene>